<sequence length="76" mass="8334">MTDRDARWLAATMHTAFFLLLVASIVRFLDHAELRVVRGPAVGHRPAHAADRTGVGAVRTGDRSRRTGSRPASIRT</sequence>
<name>A0A1I5HUY6_9PSEU</name>
<dbReference type="EMBL" id="FOWC01000002">
    <property type="protein sequence ID" value="SFO52124.1"/>
    <property type="molecule type" value="Genomic_DNA"/>
</dbReference>
<protein>
    <submittedName>
        <fullName evidence="3">Uncharacterized protein</fullName>
    </submittedName>
</protein>
<keyword evidence="2" id="KW-0812">Transmembrane</keyword>
<accession>A0A1I5HUY6</accession>
<feature type="region of interest" description="Disordered" evidence="1">
    <location>
        <begin position="45"/>
        <end position="76"/>
    </location>
</feature>
<dbReference type="Proteomes" id="UP000199137">
    <property type="component" value="Unassembled WGS sequence"/>
</dbReference>
<reference evidence="3 4" key="1">
    <citation type="submission" date="2016-10" db="EMBL/GenBank/DDBJ databases">
        <authorList>
            <person name="de Groot N.N."/>
        </authorList>
    </citation>
    <scope>NUCLEOTIDE SEQUENCE [LARGE SCALE GENOMIC DNA]</scope>
    <source>
        <strain evidence="3 4">DSM 44637</strain>
    </source>
</reference>
<dbReference type="RefSeq" id="WP_143132398.1">
    <property type="nucleotide sequence ID" value="NZ_FOWC01000002.1"/>
</dbReference>
<keyword evidence="2" id="KW-0472">Membrane</keyword>
<proteinExistence type="predicted"/>
<dbReference type="STRING" id="112413.SAMN05421854_10293"/>
<evidence type="ECO:0000256" key="2">
    <source>
        <dbReference type="SAM" id="Phobius"/>
    </source>
</evidence>
<gene>
    <name evidence="3" type="ORF">SAMN05421854_10293</name>
</gene>
<evidence type="ECO:0000313" key="3">
    <source>
        <dbReference type="EMBL" id="SFO52124.1"/>
    </source>
</evidence>
<evidence type="ECO:0000256" key="1">
    <source>
        <dbReference type="SAM" id="MobiDB-lite"/>
    </source>
</evidence>
<keyword evidence="2" id="KW-1133">Transmembrane helix</keyword>
<dbReference type="AlphaFoldDB" id="A0A1I5HUY6"/>
<organism evidence="3 4">
    <name type="scientific">Amycolatopsis rubida</name>
    <dbReference type="NCBI Taxonomy" id="112413"/>
    <lineage>
        <taxon>Bacteria</taxon>
        <taxon>Bacillati</taxon>
        <taxon>Actinomycetota</taxon>
        <taxon>Actinomycetes</taxon>
        <taxon>Pseudonocardiales</taxon>
        <taxon>Pseudonocardiaceae</taxon>
        <taxon>Amycolatopsis</taxon>
    </lineage>
</organism>
<feature type="transmembrane region" description="Helical" evidence="2">
    <location>
        <begin position="6"/>
        <end position="29"/>
    </location>
</feature>
<evidence type="ECO:0000313" key="4">
    <source>
        <dbReference type="Proteomes" id="UP000199137"/>
    </source>
</evidence>